<reference evidence="2" key="1">
    <citation type="submission" date="2021-10" db="EMBL/GenBank/DDBJ databases">
        <title>Melipona bicolor Genome sequencing and assembly.</title>
        <authorList>
            <person name="Araujo N.S."/>
            <person name="Arias M.C."/>
        </authorList>
    </citation>
    <scope>NUCLEOTIDE SEQUENCE</scope>
    <source>
        <strain evidence="2">USP_2M_L1-L4_2017</strain>
        <tissue evidence="2">Whole body</tissue>
    </source>
</reference>
<proteinExistence type="predicted"/>
<feature type="non-terminal residue" evidence="2">
    <location>
        <position position="1"/>
    </location>
</feature>
<evidence type="ECO:0000256" key="1">
    <source>
        <dbReference type="SAM" id="MobiDB-lite"/>
    </source>
</evidence>
<dbReference type="AlphaFoldDB" id="A0AA40GDN2"/>
<sequence length="77" mass="8805">RCFVPNGLQKGKPRKMLSDDRNNEGNPNYRQASFRYGANCMKTEEREWHVATFSSGDRPQARVAAKGTENREGRSMI</sequence>
<evidence type="ECO:0000313" key="3">
    <source>
        <dbReference type="Proteomes" id="UP001177670"/>
    </source>
</evidence>
<dbReference type="Proteomes" id="UP001177670">
    <property type="component" value="Unassembled WGS sequence"/>
</dbReference>
<protein>
    <submittedName>
        <fullName evidence="2">Uncharacterized protein</fullName>
    </submittedName>
</protein>
<gene>
    <name evidence="2" type="ORF">K0M31_000488</name>
</gene>
<name>A0AA40GDN2_9HYME</name>
<accession>A0AA40GDN2</accession>
<organism evidence="2 3">
    <name type="scientific">Melipona bicolor</name>
    <dbReference type="NCBI Taxonomy" id="60889"/>
    <lineage>
        <taxon>Eukaryota</taxon>
        <taxon>Metazoa</taxon>
        <taxon>Ecdysozoa</taxon>
        <taxon>Arthropoda</taxon>
        <taxon>Hexapoda</taxon>
        <taxon>Insecta</taxon>
        <taxon>Pterygota</taxon>
        <taxon>Neoptera</taxon>
        <taxon>Endopterygota</taxon>
        <taxon>Hymenoptera</taxon>
        <taxon>Apocrita</taxon>
        <taxon>Aculeata</taxon>
        <taxon>Apoidea</taxon>
        <taxon>Anthophila</taxon>
        <taxon>Apidae</taxon>
        <taxon>Melipona</taxon>
    </lineage>
</organism>
<dbReference type="EMBL" id="JAHYIQ010000001">
    <property type="protein sequence ID" value="KAK1135916.1"/>
    <property type="molecule type" value="Genomic_DNA"/>
</dbReference>
<evidence type="ECO:0000313" key="2">
    <source>
        <dbReference type="EMBL" id="KAK1135916.1"/>
    </source>
</evidence>
<keyword evidence="3" id="KW-1185">Reference proteome</keyword>
<feature type="compositionally biased region" description="Basic and acidic residues" evidence="1">
    <location>
        <begin position="68"/>
        <end position="77"/>
    </location>
</feature>
<feature type="region of interest" description="Disordered" evidence="1">
    <location>
        <begin position="1"/>
        <end position="31"/>
    </location>
</feature>
<comment type="caution">
    <text evidence="2">The sequence shown here is derived from an EMBL/GenBank/DDBJ whole genome shotgun (WGS) entry which is preliminary data.</text>
</comment>
<feature type="region of interest" description="Disordered" evidence="1">
    <location>
        <begin position="55"/>
        <end position="77"/>
    </location>
</feature>